<feature type="transmembrane region" description="Helical" evidence="1">
    <location>
        <begin position="191"/>
        <end position="213"/>
    </location>
</feature>
<dbReference type="Pfam" id="PF00892">
    <property type="entry name" value="EamA"/>
    <property type="match status" value="2"/>
</dbReference>
<evidence type="ECO:0000259" key="2">
    <source>
        <dbReference type="Pfam" id="PF00892"/>
    </source>
</evidence>
<keyword evidence="4" id="KW-1185">Reference proteome</keyword>
<feature type="transmembrane region" description="Helical" evidence="1">
    <location>
        <begin position="12"/>
        <end position="33"/>
    </location>
</feature>
<dbReference type="Gene3D" id="1.10.3730.20">
    <property type="match status" value="1"/>
</dbReference>
<dbReference type="HOGENOM" id="CLU_074108_1_0_6"/>
<dbReference type="STRING" id="1085623.GNIT_1967"/>
<name>G4QKL0_GLANF</name>
<keyword evidence="1" id="KW-0812">Transmembrane</keyword>
<organism evidence="3 4">
    <name type="scientific">Glaciecola nitratireducens (strain JCM 12485 / KCTC 12276 / FR1064)</name>
    <dbReference type="NCBI Taxonomy" id="1085623"/>
    <lineage>
        <taxon>Bacteria</taxon>
        <taxon>Pseudomonadati</taxon>
        <taxon>Pseudomonadota</taxon>
        <taxon>Gammaproteobacteria</taxon>
        <taxon>Alteromonadales</taxon>
        <taxon>Alteromonadaceae</taxon>
        <taxon>Brumicola</taxon>
    </lineage>
</organism>
<proteinExistence type="predicted"/>
<feature type="transmembrane region" description="Helical" evidence="1">
    <location>
        <begin position="39"/>
        <end position="60"/>
    </location>
</feature>
<evidence type="ECO:0000313" key="3">
    <source>
        <dbReference type="EMBL" id="AEP30076.1"/>
    </source>
</evidence>
<keyword evidence="1" id="KW-0472">Membrane</keyword>
<dbReference type="InterPro" id="IPR037185">
    <property type="entry name" value="EmrE-like"/>
</dbReference>
<dbReference type="AlphaFoldDB" id="G4QKL0"/>
<dbReference type="PANTHER" id="PTHR22911:SF134">
    <property type="entry name" value="DMT FAMILY TRANSPORTER"/>
    <property type="match status" value="1"/>
</dbReference>
<feature type="transmembrane region" description="Helical" evidence="1">
    <location>
        <begin position="250"/>
        <end position="271"/>
    </location>
</feature>
<dbReference type="PANTHER" id="PTHR22911">
    <property type="entry name" value="ACYL-MALONYL CONDENSING ENZYME-RELATED"/>
    <property type="match status" value="1"/>
</dbReference>
<feature type="domain" description="EamA" evidence="2">
    <location>
        <begin position="11"/>
        <end position="145"/>
    </location>
</feature>
<feature type="transmembrane region" description="Helical" evidence="1">
    <location>
        <begin position="72"/>
        <end position="99"/>
    </location>
</feature>
<protein>
    <recommendedName>
        <fullName evidence="2">EamA domain-containing protein</fullName>
    </recommendedName>
</protein>
<dbReference type="SUPFAM" id="SSF103481">
    <property type="entry name" value="Multidrug resistance efflux transporter EmrE"/>
    <property type="match status" value="1"/>
</dbReference>
<feature type="transmembrane region" description="Helical" evidence="1">
    <location>
        <begin position="105"/>
        <end position="122"/>
    </location>
</feature>
<dbReference type="RefSeq" id="WP_014108950.1">
    <property type="nucleotide sequence ID" value="NC_016041.1"/>
</dbReference>
<feature type="transmembrane region" description="Helical" evidence="1">
    <location>
        <begin position="283"/>
        <end position="302"/>
    </location>
</feature>
<evidence type="ECO:0000313" key="4">
    <source>
        <dbReference type="Proteomes" id="UP000009282"/>
    </source>
</evidence>
<evidence type="ECO:0000256" key="1">
    <source>
        <dbReference type="SAM" id="Phobius"/>
    </source>
</evidence>
<sequence>MFIKSSRSTQGFLLALLTAFLWGILPVFLKILLQQMDAYTITAYRFAVAAIILFALLFFSKSLPKSRQASNKIVVVVIVTAILLVMNYVTNVFALIYISPGTVQIVMQIAPFALMVGSVLLYSEQFNRQQGLGVLILFAGLVLFFSERIPAIIESADENIIGVFITVFSALAWASYALAQKKLLLSFTVKQLTLLIYGIGFTVLIPFSDFGALFQLNSVQLWSLLFCCANTLIAYGAFTKAIQIWDGSKVSAVISLAPIFTYISNRIAVSIAPDIFIDSNLNMYAYIGAGLVILGAMTASIGRRQKAVATDELL</sequence>
<feature type="domain" description="EamA" evidence="2">
    <location>
        <begin position="161"/>
        <end position="298"/>
    </location>
</feature>
<dbReference type="Proteomes" id="UP000009282">
    <property type="component" value="Chromosome"/>
</dbReference>
<dbReference type="EMBL" id="CP003060">
    <property type="protein sequence ID" value="AEP30076.1"/>
    <property type="molecule type" value="Genomic_DNA"/>
</dbReference>
<feature type="transmembrane region" description="Helical" evidence="1">
    <location>
        <begin position="134"/>
        <end position="153"/>
    </location>
</feature>
<dbReference type="GO" id="GO:0016020">
    <property type="term" value="C:membrane"/>
    <property type="evidence" value="ECO:0007669"/>
    <property type="project" value="InterPro"/>
</dbReference>
<dbReference type="InterPro" id="IPR000620">
    <property type="entry name" value="EamA_dom"/>
</dbReference>
<feature type="transmembrane region" description="Helical" evidence="1">
    <location>
        <begin position="159"/>
        <end position="179"/>
    </location>
</feature>
<feature type="transmembrane region" description="Helical" evidence="1">
    <location>
        <begin position="219"/>
        <end position="238"/>
    </location>
</feature>
<dbReference type="eggNOG" id="COG0697">
    <property type="taxonomic scope" value="Bacteria"/>
</dbReference>
<dbReference type="KEGG" id="gni:GNIT_1967"/>
<accession>G4QKL0</accession>
<gene>
    <name evidence="3" type="ordered locus">GNIT_1967</name>
</gene>
<reference evidence="3 4" key="1">
    <citation type="journal article" date="2011" name="J. Bacteriol.">
        <title>Complete genome sequence of seawater bacterium Glaciecola nitratireducens FR1064T.</title>
        <authorList>
            <person name="Bian F."/>
            <person name="Qin Q.L."/>
            <person name="Xie B.B."/>
            <person name="Shu Y.L."/>
            <person name="Zhang X.Y."/>
            <person name="Yu Y."/>
            <person name="Chen B."/>
            <person name="Chen X.L."/>
            <person name="Zhou B.C."/>
            <person name="Zhang Y.Z."/>
        </authorList>
    </citation>
    <scope>NUCLEOTIDE SEQUENCE [LARGE SCALE GENOMIC DNA]</scope>
    <source>
        <strain evidence="4">JCM 12485 / KCTC 12276 / FR1064</strain>
    </source>
</reference>
<keyword evidence="1" id="KW-1133">Transmembrane helix</keyword>